<dbReference type="SFLD" id="SFLDG01124">
    <property type="entry name" value="C0.1:_RNA_Pol_CTD_Phosphatase"/>
    <property type="match status" value="1"/>
</dbReference>
<dbReference type="PANTHER" id="PTHR12210">
    <property type="entry name" value="DULLARD PROTEIN PHOSPHATASE"/>
    <property type="match status" value="1"/>
</dbReference>
<comment type="catalytic activity">
    <reaction evidence="7">
        <text>O-phospho-L-seryl-[protein] + H2O = L-seryl-[protein] + phosphate</text>
        <dbReference type="Rhea" id="RHEA:20629"/>
        <dbReference type="Rhea" id="RHEA-COMP:9863"/>
        <dbReference type="Rhea" id="RHEA-COMP:11604"/>
        <dbReference type="ChEBI" id="CHEBI:15377"/>
        <dbReference type="ChEBI" id="CHEBI:29999"/>
        <dbReference type="ChEBI" id="CHEBI:43474"/>
        <dbReference type="ChEBI" id="CHEBI:83421"/>
        <dbReference type="EC" id="3.1.3.16"/>
    </reaction>
</comment>
<dbReference type="InterPro" id="IPR036412">
    <property type="entry name" value="HAD-like_sf"/>
</dbReference>
<dbReference type="CDD" id="cd07521">
    <property type="entry name" value="HAD_FCP1-like"/>
    <property type="match status" value="1"/>
</dbReference>
<feature type="region of interest" description="Disordered" evidence="11">
    <location>
        <begin position="311"/>
        <end position="343"/>
    </location>
</feature>
<dbReference type="InterPro" id="IPR050365">
    <property type="entry name" value="TIM50"/>
</dbReference>
<feature type="active site" description="4-aspartylphosphate intermediate" evidence="9">
    <location>
        <position position="511"/>
    </location>
</feature>
<dbReference type="InterPro" id="IPR023214">
    <property type="entry name" value="HAD_sf"/>
</dbReference>
<dbReference type="SMART" id="SM00577">
    <property type="entry name" value="CPDc"/>
    <property type="match status" value="1"/>
</dbReference>
<dbReference type="GO" id="GO:0046872">
    <property type="term" value="F:metal ion binding"/>
    <property type="evidence" value="ECO:0007669"/>
    <property type="project" value="UniProtKB-KW"/>
</dbReference>
<dbReference type="InterPro" id="IPR011948">
    <property type="entry name" value="Dullard_phosphatase"/>
</dbReference>
<evidence type="ECO:0000256" key="4">
    <source>
        <dbReference type="ARBA" id="ARBA00022801"/>
    </source>
</evidence>
<name>A0AA39IIW5_9BILA</name>
<feature type="site" description="Transition state stabilizer" evidence="10">
    <location>
        <position position="605"/>
    </location>
</feature>
<dbReference type="EC" id="3.1.3.16" evidence="2"/>
<dbReference type="EMBL" id="JAUCMV010000001">
    <property type="protein sequence ID" value="KAK0424002.1"/>
    <property type="molecule type" value="Genomic_DNA"/>
</dbReference>
<evidence type="ECO:0000256" key="3">
    <source>
        <dbReference type="ARBA" id="ARBA00022723"/>
    </source>
</evidence>
<keyword evidence="6" id="KW-0904">Protein phosphatase</keyword>
<keyword evidence="3" id="KW-0479">Metal-binding</keyword>
<dbReference type="GO" id="GO:0008420">
    <property type="term" value="F:RNA polymerase II CTD heptapeptide repeat phosphatase activity"/>
    <property type="evidence" value="ECO:0007669"/>
    <property type="project" value="InterPro"/>
</dbReference>
<evidence type="ECO:0000313" key="14">
    <source>
        <dbReference type="Proteomes" id="UP001175271"/>
    </source>
</evidence>
<evidence type="ECO:0000256" key="1">
    <source>
        <dbReference type="ARBA" id="ARBA00001946"/>
    </source>
</evidence>
<feature type="site" description="Transition state stabilizer" evidence="10">
    <location>
        <position position="567"/>
    </location>
</feature>
<gene>
    <name evidence="13" type="ORF">QR680_008453</name>
</gene>
<dbReference type="FunFam" id="3.40.50.1000:FF:000192">
    <property type="entry name" value="CTD small phosphatase-like protein"/>
    <property type="match status" value="1"/>
</dbReference>
<feature type="active site" description="Proton donor" evidence="9">
    <location>
        <position position="513"/>
    </location>
</feature>
<dbReference type="NCBIfam" id="TIGR02251">
    <property type="entry name" value="HIF-SF_euk"/>
    <property type="match status" value="1"/>
</dbReference>
<proteinExistence type="predicted"/>
<evidence type="ECO:0000256" key="5">
    <source>
        <dbReference type="ARBA" id="ARBA00022842"/>
    </source>
</evidence>
<keyword evidence="5" id="KW-0460">Magnesium</keyword>
<evidence type="ECO:0000259" key="12">
    <source>
        <dbReference type="PROSITE" id="PS50969"/>
    </source>
</evidence>
<dbReference type="SUPFAM" id="SSF56784">
    <property type="entry name" value="HAD-like"/>
    <property type="match status" value="1"/>
</dbReference>
<dbReference type="PROSITE" id="PS50969">
    <property type="entry name" value="FCP1"/>
    <property type="match status" value="1"/>
</dbReference>
<dbReference type="Gene3D" id="3.40.50.1000">
    <property type="entry name" value="HAD superfamily/HAD-like"/>
    <property type="match status" value="1"/>
</dbReference>
<comment type="catalytic activity">
    <reaction evidence="8">
        <text>O-phospho-L-threonyl-[protein] + H2O = L-threonyl-[protein] + phosphate</text>
        <dbReference type="Rhea" id="RHEA:47004"/>
        <dbReference type="Rhea" id="RHEA-COMP:11060"/>
        <dbReference type="Rhea" id="RHEA-COMP:11605"/>
        <dbReference type="ChEBI" id="CHEBI:15377"/>
        <dbReference type="ChEBI" id="CHEBI:30013"/>
        <dbReference type="ChEBI" id="CHEBI:43474"/>
        <dbReference type="ChEBI" id="CHEBI:61977"/>
        <dbReference type="EC" id="3.1.3.16"/>
    </reaction>
</comment>
<comment type="cofactor">
    <cofactor evidence="1">
        <name>Mg(2+)</name>
        <dbReference type="ChEBI" id="CHEBI:18420"/>
    </cofactor>
</comment>
<protein>
    <recommendedName>
        <fullName evidence="2">protein-serine/threonine phosphatase</fullName>
        <ecNumber evidence="2">3.1.3.16</ecNumber>
    </recommendedName>
</protein>
<evidence type="ECO:0000256" key="2">
    <source>
        <dbReference type="ARBA" id="ARBA00013081"/>
    </source>
</evidence>
<evidence type="ECO:0000256" key="10">
    <source>
        <dbReference type="PIRSR" id="PIRSR640078-3"/>
    </source>
</evidence>
<keyword evidence="4" id="KW-0378">Hydrolase</keyword>
<feature type="compositionally biased region" description="Polar residues" evidence="11">
    <location>
        <begin position="214"/>
        <end position="224"/>
    </location>
</feature>
<evidence type="ECO:0000256" key="6">
    <source>
        <dbReference type="ARBA" id="ARBA00022912"/>
    </source>
</evidence>
<dbReference type="InterPro" id="IPR040078">
    <property type="entry name" value="RNA_Pol_CTD_Phosphatase"/>
</dbReference>
<keyword evidence="14" id="KW-1185">Reference proteome</keyword>
<evidence type="ECO:0000256" key="11">
    <source>
        <dbReference type="SAM" id="MobiDB-lite"/>
    </source>
</evidence>
<accession>A0AA39IIW5</accession>
<evidence type="ECO:0000313" key="13">
    <source>
        <dbReference type="EMBL" id="KAK0424002.1"/>
    </source>
</evidence>
<evidence type="ECO:0000256" key="9">
    <source>
        <dbReference type="PIRSR" id="PIRSR640078-1"/>
    </source>
</evidence>
<evidence type="ECO:0000256" key="8">
    <source>
        <dbReference type="ARBA" id="ARBA00048336"/>
    </source>
</evidence>
<organism evidence="13 14">
    <name type="scientific">Steinernema hermaphroditum</name>
    <dbReference type="NCBI Taxonomy" id="289476"/>
    <lineage>
        <taxon>Eukaryota</taxon>
        <taxon>Metazoa</taxon>
        <taxon>Ecdysozoa</taxon>
        <taxon>Nematoda</taxon>
        <taxon>Chromadorea</taxon>
        <taxon>Rhabditida</taxon>
        <taxon>Tylenchina</taxon>
        <taxon>Panagrolaimomorpha</taxon>
        <taxon>Strongyloidoidea</taxon>
        <taxon>Steinernematidae</taxon>
        <taxon>Steinernema</taxon>
    </lineage>
</organism>
<dbReference type="SFLD" id="SFLDS00003">
    <property type="entry name" value="Haloacid_Dehalogenase"/>
    <property type="match status" value="1"/>
</dbReference>
<sequence length="688" mass="76156">MTKSAFTCRAPLVITTSVGPATHLIRSPAKLLTFLCLGSEFLSAVRPHLHRFKERLFPYELCERAARSCELAKPKKDCARLFQHFISTFRLTAVLGDPLLIAGYKVSLADDWYSWQLFGKLAWIIMTHAVDGIITQIRPDDIDENGQYVGQPKSADKSEASLGSTTETMLPPPSNGKDFVAASCDRAVMSSVQAGFPPSANDPSLPYGFRRLNSKSGRVNNSATKPVPPPYYWNGANQQQPQPYYGRNGVQEEKLDDWSTFSYNRSRPSPLLQPKYAQPASFPLNLPYSMNRGSPAPKSKNPVNRSSIYNDLDTAVLPPPPVTSKGADRVWRPSTVPPISTQPKPQAIVKPIFPQKQVVWSVPIDPDKPTQQPKVHRLMPSGTVYDQRSIRMTNRLTKPRLPRFFQSLCCCIRPNSSKEKKRIPAGKAENSATSIITQVAKNGHSAGVGQSLKPDVTDGIIASALPNGTTVAPSAAPDILAAAAAQIKPCEKLLLPPPRPSDVNKKCLIIDLDETLVHSSFKAIKNADFVIPVEIDNVIHQVYVLKRPYVDEFLEKVGPKYECVLFTASLAKYADPVADLLDKHGVFRSRLFREACVFSKGNYVKDLARLGRDLKQVLIVDNSPASYAFHPENAIPVQTWFDDPDDIELLDILPLLDQIAEADNVYSVLNNSNDDLNRSSSLEYPECR</sequence>
<dbReference type="AlphaFoldDB" id="A0AA39IIW5"/>
<feature type="region of interest" description="Disordered" evidence="11">
    <location>
        <begin position="203"/>
        <end position="243"/>
    </location>
</feature>
<dbReference type="Proteomes" id="UP001175271">
    <property type="component" value="Unassembled WGS sequence"/>
</dbReference>
<feature type="domain" description="FCP1 homology" evidence="12">
    <location>
        <begin position="501"/>
        <end position="659"/>
    </location>
</feature>
<comment type="caution">
    <text evidence="13">The sequence shown here is derived from an EMBL/GenBank/DDBJ whole genome shotgun (WGS) entry which is preliminary data.</text>
</comment>
<dbReference type="Pfam" id="PF03031">
    <property type="entry name" value="NIF"/>
    <property type="match status" value="1"/>
</dbReference>
<feature type="region of interest" description="Disordered" evidence="11">
    <location>
        <begin position="144"/>
        <end position="176"/>
    </location>
</feature>
<dbReference type="InterPro" id="IPR004274">
    <property type="entry name" value="FCP1_dom"/>
</dbReference>
<reference evidence="13" key="1">
    <citation type="submission" date="2023-06" db="EMBL/GenBank/DDBJ databases">
        <title>Genomic analysis of the entomopathogenic nematode Steinernema hermaphroditum.</title>
        <authorList>
            <person name="Schwarz E.M."/>
            <person name="Heppert J.K."/>
            <person name="Baniya A."/>
            <person name="Schwartz H.T."/>
            <person name="Tan C.-H."/>
            <person name="Antoshechkin I."/>
            <person name="Sternberg P.W."/>
            <person name="Goodrich-Blair H."/>
            <person name="Dillman A.R."/>
        </authorList>
    </citation>
    <scope>NUCLEOTIDE SEQUENCE</scope>
    <source>
        <strain evidence="13">PS9179</strain>
        <tissue evidence="13">Whole animal</tissue>
    </source>
</reference>
<evidence type="ECO:0000256" key="7">
    <source>
        <dbReference type="ARBA" id="ARBA00047761"/>
    </source>
</evidence>